<evidence type="ECO:0000313" key="2">
    <source>
        <dbReference type="EMBL" id="SFM00633.1"/>
    </source>
</evidence>
<proteinExistence type="predicted"/>
<feature type="signal peptide" evidence="1">
    <location>
        <begin position="1"/>
        <end position="22"/>
    </location>
</feature>
<keyword evidence="3" id="KW-1185">Reference proteome</keyword>
<keyword evidence="1" id="KW-0732">Signal</keyword>
<name>A0A1I4MC54_9FIRM</name>
<dbReference type="Proteomes" id="UP000199520">
    <property type="component" value="Unassembled WGS sequence"/>
</dbReference>
<dbReference type="STRING" id="1123291.SAMN04490355_10322"/>
<gene>
    <name evidence="2" type="ORF">SAMN04490355_10322</name>
</gene>
<accession>A0A1I4MC54</accession>
<sequence>MKKSIYVILILIALNAVGLAVAATEPSAQPVPTAPIATNLAAGYPAATATLPPMPTPPASIADAKATAAYIAAVDAYLKASQLYIDAATNDANLVIKERNAAIESANQAAAAYNAFFKIDTKK</sequence>
<dbReference type="EMBL" id="FOTS01000032">
    <property type="protein sequence ID" value="SFM00633.1"/>
    <property type="molecule type" value="Genomic_DNA"/>
</dbReference>
<protein>
    <submittedName>
        <fullName evidence="2">Uncharacterized protein</fullName>
    </submittedName>
</protein>
<evidence type="ECO:0000313" key="3">
    <source>
        <dbReference type="Proteomes" id="UP000199520"/>
    </source>
</evidence>
<reference evidence="3" key="1">
    <citation type="submission" date="2016-10" db="EMBL/GenBank/DDBJ databases">
        <authorList>
            <person name="Varghese N."/>
            <person name="Submissions S."/>
        </authorList>
    </citation>
    <scope>NUCLEOTIDE SEQUENCE [LARGE SCALE GENOMIC DNA]</scope>
    <source>
        <strain evidence="3">DSM 13327</strain>
    </source>
</reference>
<dbReference type="OrthoDB" id="1685140at2"/>
<organism evidence="2 3">
    <name type="scientific">Pelosinus propionicus DSM 13327</name>
    <dbReference type="NCBI Taxonomy" id="1123291"/>
    <lineage>
        <taxon>Bacteria</taxon>
        <taxon>Bacillati</taxon>
        <taxon>Bacillota</taxon>
        <taxon>Negativicutes</taxon>
        <taxon>Selenomonadales</taxon>
        <taxon>Sporomusaceae</taxon>
        <taxon>Pelosinus</taxon>
    </lineage>
</organism>
<feature type="chain" id="PRO_5011790802" evidence="1">
    <location>
        <begin position="23"/>
        <end position="123"/>
    </location>
</feature>
<dbReference type="RefSeq" id="WP_090939559.1">
    <property type="nucleotide sequence ID" value="NZ_FOTS01000032.1"/>
</dbReference>
<dbReference type="AlphaFoldDB" id="A0A1I4MC54"/>
<evidence type="ECO:0000256" key="1">
    <source>
        <dbReference type="SAM" id="SignalP"/>
    </source>
</evidence>